<dbReference type="PANTHER" id="PTHR34374">
    <property type="entry name" value="LARGE RIBOSOMAL RNA SUBUNIT ACCUMULATION PROTEIN YCED HOMOLOG 1, CHLOROPLASTIC"/>
    <property type="match status" value="1"/>
</dbReference>
<dbReference type="InterPro" id="IPR003772">
    <property type="entry name" value="YceD"/>
</dbReference>
<sequence>MKIRVDDIKDQPRLLRSEEPLETLPGLTAVQESGDCEFLSPVTVELTVAREYDHIRVKGNLSARIRLNCSRCLGDFETDLASVFTIFFRKEDRVALDEEEVELAEEDLISVTYQGDEIDFAPEIAEQVIMELPLKPLCHESCRGLCPVCGVDLNEQECTCAGSSFSLKFSALKDFKFDK</sequence>
<dbReference type="KEGG" id="gsu:GSU1598"/>
<dbReference type="OrthoDB" id="9790372at2"/>
<dbReference type="InParanoid" id="Q74CS4"/>
<reference evidence="1 2" key="1">
    <citation type="journal article" date="2003" name="Science">
        <title>Genome of Geobacter sulfurreducens: metal reduction in subsurface environments.</title>
        <authorList>
            <person name="Methe B.A."/>
            <person name="Nelson K.E."/>
            <person name="Eisen J.A."/>
            <person name="Paulsen I.T."/>
            <person name="Nelson W."/>
            <person name="Heidelberg J.F."/>
            <person name="Wu D."/>
            <person name="Wu M."/>
            <person name="Ward N."/>
            <person name="Beanan M.J."/>
            <person name="Dodson R.J."/>
            <person name="Madupu R."/>
            <person name="Brinkac L.M."/>
            <person name="Daugherty S.C."/>
            <person name="DeBoy R.T."/>
            <person name="Durkin A.S."/>
            <person name="Gwinn M."/>
            <person name="Kolonay J.F."/>
            <person name="Sullivan S.A."/>
            <person name="Haft D.H."/>
            <person name="Selengut J."/>
            <person name="Davidsen T.M."/>
            <person name="Zafar N."/>
            <person name="White O."/>
            <person name="Tran B."/>
            <person name="Romero C."/>
            <person name="Forberger H.A."/>
            <person name="Weidman J."/>
            <person name="Khouri H."/>
            <person name="Feldblyum T.V."/>
            <person name="Utterback T.R."/>
            <person name="Van Aken S.E."/>
            <person name="Lovley D.R."/>
            <person name="Fraser C.M."/>
        </authorList>
    </citation>
    <scope>NUCLEOTIDE SEQUENCE [LARGE SCALE GENOMIC DNA]</scope>
    <source>
        <strain evidence="2">ATCC 51573 / DSM 12127 / PCA</strain>
    </source>
</reference>
<evidence type="ECO:0008006" key="3">
    <source>
        <dbReference type="Google" id="ProtNLM"/>
    </source>
</evidence>
<accession>Q74CS4</accession>
<reference evidence="1 2" key="2">
    <citation type="journal article" date="2012" name="BMC Genomics">
        <title>Comparative genomic analysis of Geobacter sulfurreducens KN400, a strain with enhanced capacity for extracellular electron transfer and electricity production.</title>
        <authorList>
            <person name="Butler J.E."/>
            <person name="Young N.D."/>
            <person name="Aklujkar M."/>
            <person name="Lovley D.R."/>
        </authorList>
    </citation>
    <scope>NUCLEOTIDE SEQUENCE [LARGE SCALE GENOMIC DNA]</scope>
    <source>
        <strain evidence="2">ATCC 51573 / DSM 12127 / PCA</strain>
    </source>
</reference>
<dbReference type="PATRIC" id="fig|243231.5.peg.1639"/>
<dbReference type="HOGENOM" id="CLU_100236_1_1_7"/>
<evidence type="ECO:0000313" key="2">
    <source>
        <dbReference type="Proteomes" id="UP000000577"/>
    </source>
</evidence>
<evidence type="ECO:0000313" key="1">
    <source>
        <dbReference type="EMBL" id="AAR34972.1"/>
    </source>
</evidence>
<dbReference type="AlphaFoldDB" id="Q74CS4"/>
<dbReference type="EnsemblBacteria" id="AAR34972">
    <property type="protein sequence ID" value="AAR34972"/>
    <property type="gene ID" value="GSU1598"/>
</dbReference>
<dbReference type="EMBL" id="AE017180">
    <property type="protein sequence ID" value="AAR34972.1"/>
    <property type="molecule type" value="Genomic_DNA"/>
</dbReference>
<dbReference type="Proteomes" id="UP000000577">
    <property type="component" value="Chromosome"/>
</dbReference>
<name>Q74CS4_GEOSL</name>
<dbReference type="eggNOG" id="COG1399">
    <property type="taxonomic scope" value="Bacteria"/>
</dbReference>
<protein>
    <recommendedName>
        <fullName evidence="3">DUF177 domain-containing protein</fullName>
    </recommendedName>
</protein>
<keyword evidence="2" id="KW-1185">Reference proteome</keyword>
<dbReference type="STRING" id="243231.GSU1598"/>
<organism evidence="1 2">
    <name type="scientific">Geobacter sulfurreducens (strain ATCC 51573 / DSM 12127 / PCA)</name>
    <dbReference type="NCBI Taxonomy" id="243231"/>
    <lineage>
        <taxon>Bacteria</taxon>
        <taxon>Pseudomonadati</taxon>
        <taxon>Thermodesulfobacteriota</taxon>
        <taxon>Desulfuromonadia</taxon>
        <taxon>Geobacterales</taxon>
        <taxon>Geobacteraceae</taxon>
        <taxon>Geobacter</taxon>
    </lineage>
</organism>
<dbReference type="Pfam" id="PF02620">
    <property type="entry name" value="YceD"/>
    <property type="match status" value="1"/>
</dbReference>
<dbReference type="PANTHER" id="PTHR34374:SF1">
    <property type="entry name" value="LARGE RIBOSOMAL RNA SUBUNIT ACCUMULATION PROTEIN YCED HOMOLOG 1, CHLOROPLASTIC"/>
    <property type="match status" value="1"/>
</dbReference>
<gene>
    <name evidence="1" type="ordered locus">GSU1598</name>
</gene>
<proteinExistence type="predicted"/>